<comment type="caution">
    <text evidence="1">The sequence shown here is derived from an EMBL/GenBank/DDBJ whole genome shotgun (WGS) entry which is preliminary data.</text>
</comment>
<proteinExistence type="predicted"/>
<dbReference type="Proteomes" id="UP001457282">
    <property type="component" value="Unassembled WGS sequence"/>
</dbReference>
<evidence type="ECO:0000313" key="1">
    <source>
        <dbReference type="EMBL" id="KAK9946485.1"/>
    </source>
</evidence>
<protein>
    <submittedName>
        <fullName evidence="1">Uncharacterized protein</fullName>
    </submittedName>
</protein>
<gene>
    <name evidence="1" type="ORF">M0R45_011950</name>
</gene>
<evidence type="ECO:0000313" key="2">
    <source>
        <dbReference type="Proteomes" id="UP001457282"/>
    </source>
</evidence>
<sequence>MRLETEVDNQSHDWAAIISSIQINEQVPSSVLGDSNPLLLDALATEAFTFHYRGRLYRDLLCASKARAHWKRKTKKRLKMINPISI</sequence>
<reference evidence="1 2" key="1">
    <citation type="journal article" date="2023" name="G3 (Bethesda)">
        <title>A chromosome-length genome assembly and annotation of blackberry (Rubus argutus, cv. 'Hillquist').</title>
        <authorList>
            <person name="Bruna T."/>
            <person name="Aryal R."/>
            <person name="Dudchenko O."/>
            <person name="Sargent D.J."/>
            <person name="Mead D."/>
            <person name="Buti M."/>
            <person name="Cavallini A."/>
            <person name="Hytonen T."/>
            <person name="Andres J."/>
            <person name="Pham M."/>
            <person name="Weisz D."/>
            <person name="Mascagni F."/>
            <person name="Usai G."/>
            <person name="Natali L."/>
            <person name="Bassil N."/>
            <person name="Fernandez G.E."/>
            <person name="Lomsadze A."/>
            <person name="Armour M."/>
            <person name="Olukolu B."/>
            <person name="Poorten T."/>
            <person name="Britton C."/>
            <person name="Davik J."/>
            <person name="Ashrafi H."/>
            <person name="Aiden E.L."/>
            <person name="Borodovsky M."/>
            <person name="Worthington M."/>
        </authorList>
    </citation>
    <scope>NUCLEOTIDE SEQUENCE [LARGE SCALE GENOMIC DNA]</scope>
    <source>
        <strain evidence="1">PI 553951</strain>
    </source>
</reference>
<dbReference type="AlphaFoldDB" id="A0AAW1YED3"/>
<organism evidence="1 2">
    <name type="scientific">Rubus argutus</name>
    <name type="common">Southern blackberry</name>
    <dbReference type="NCBI Taxonomy" id="59490"/>
    <lineage>
        <taxon>Eukaryota</taxon>
        <taxon>Viridiplantae</taxon>
        <taxon>Streptophyta</taxon>
        <taxon>Embryophyta</taxon>
        <taxon>Tracheophyta</taxon>
        <taxon>Spermatophyta</taxon>
        <taxon>Magnoliopsida</taxon>
        <taxon>eudicotyledons</taxon>
        <taxon>Gunneridae</taxon>
        <taxon>Pentapetalae</taxon>
        <taxon>rosids</taxon>
        <taxon>fabids</taxon>
        <taxon>Rosales</taxon>
        <taxon>Rosaceae</taxon>
        <taxon>Rosoideae</taxon>
        <taxon>Rosoideae incertae sedis</taxon>
        <taxon>Rubus</taxon>
    </lineage>
</organism>
<keyword evidence="2" id="KW-1185">Reference proteome</keyword>
<name>A0AAW1YED3_RUBAR</name>
<accession>A0AAW1YED3</accession>
<dbReference type="EMBL" id="JBEDUW010000002">
    <property type="protein sequence ID" value="KAK9946485.1"/>
    <property type="molecule type" value="Genomic_DNA"/>
</dbReference>